<dbReference type="Pfam" id="PF08031">
    <property type="entry name" value="BBE"/>
    <property type="match status" value="1"/>
</dbReference>
<dbReference type="Gene3D" id="3.40.462.20">
    <property type="match status" value="1"/>
</dbReference>
<keyword evidence="4 7" id="KW-0732">Signal</keyword>
<dbReference type="GO" id="GO:0071949">
    <property type="term" value="F:FAD binding"/>
    <property type="evidence" value="ECO:0007669"/>
    <property type="project" value="InterPro"/>
</dbReference>
<evidence type="ECO:0000256" key="6">
    <source>
        <dbReference type="ARBA" id="ARBA00023180"/>
    </source>
</evidence>
<dbReference type="EMBL" id="JAUIZM010000009">
    <property type="protein sequence ID" value="KAK1367102.1"/>
    <property type="molecule type" value="Genomic_DNA"/>
</dbReference>
<dbReference type="InterPro" id="IPR006094">
    <property type="entry name" value="Oxid_FAD_bind_N"/>
</dbReference>
<feature type="signal peptide" evidence="7">
    <location>
        <begin position="1"/>
        <end position="22"/>
    </location>
</feature>
<dbReference type="Gene3D" id="3.30.465.10">
    <property type="match status" value="1"/>
</dbReference>
<comment type="caution">
    <text evidence="9">The sequence shown here is derived from an EMBL/GenBank/DDBJ whole genome shotgun (WGS) entry which is preliminary data.</text>
</comment>
<reference evidence="9" key="2">
    <citation type="submission" date="2023-05" db="EMBL/GenBank/DDBJ databases">
        <authorList>
            <person name="Schelkunov M.I."/>
        </authorList>
    </citation>
    <scope>NUCLEOTIDE SEQUENCE</scope>
    <source>
        <strain evidence="9">Hsosn_3</strain>
        <tissue evidence="9">Leaf</tissue>
    </source>
</reference>
<keyword evidence="3" id="KW-0285">Flavoprotein</keyword>
<dbReference type="InterPro" id="IPR036318">
    <property type="entry name" value="FAD-bd_PCMH-like_sf"/>
</dbReference>
<evidence type="ECO:0000256" key="3">
    <source>
        <dbReference type="ARBA" id="ARBA00022630"/>
    </source>
</evidence>
<keyword evidence="10" id="KW-1185">Reference proteome</keyword>
<feature type="domain" description="FAD-binding PCMH-type" evidence="8">
    <location>
        <begin position="71"/>
        <end position="245"/>
    </location>
</feature>
<dbReference type="InterPro" id="IPR012951">
    <property type="entry name" value="BBE"/>
</dbReference>
<dbReference type="Gene3D" id="3.30.43.10">
    <property type="entry name" value="Uridine Diphospho-n-acetylenolpyruvylglucosamine Reductase, domain 2"/>
    <property type="match status" value="1"/>
</dbReference>
<comment type="similarity">
    <text evidence="2">Belongs to the oxygen-dependent FAD-linked oxidoreductase family.</text>
</comment>
<evidence type="ECO:0000256" key="4">
    <source>
        <dbReference type="ARBA" id="ARBA00022729"/>
    </source>
</evidence>
<proteinExistence type="inferred from homology"/>
<evidence type="ECO:0000256" key="5">
    <source>
        <dbReference type="ARBA" id="ARBA00022827"/>
    </source>
</evidence>
<dbReference type="PROSITE" id="PS51387">
    <property type="entry name" value="FAD_PCMH"/>
    <property type="match status" value="1"/>
</dbReference>
<dbReference type="GO" id="GO:0016491">
    <property type="term" value="F:oxidoreductase activity"/>
    <property type="evidence" value="ECO:0007669"/>
    <property type="project" value="InterPro"/>
</dbReference>
<comment type="cofactor">
    <cofactor evidence="1">
        <name>FAD</name>
        <dbReference type="ChEBI" id="CHEBI:57692"/>
    </cofactor>
</comment>
<evidence type="ECO:0000259" key="8">
    <source>
        <dbReference type="PROSITE" id="PS51387"/>
    </source>
</evidence>
<evidence type="ECO:0000256" key="7">
    <source>
        <dbReference type="SAM" id="SignalP"/>
    </source>
</evidence>
<dbReference type="AlphaFoldDB" id="A0AAD8HGP6"/>
<dbReference type="Pfam" id="PF01565">
    <property type="entry name" value="FAD_binding_4"/>
    <property type="match status" value="1"/>
</dbReference>
<keyword evidence="5" id="KW-0274">FAD</keyword>
<reference evidence="9" key="1">
    <citation type="submission" date="2023-02" db="EMBL/GenBank/DDBJ databases">
        <title>Genome of toxic invasive species Heracleum sosnowskyi carries increased number of genes despite the absence of recent whole-genome duplications.</title>
        <authorList>
            <person name="Schelkunov M."/>
            <person name="Shtratnikova V."/>
            <person name="Makarenko M."/>
            <person name="Klepikova A."/>
            <person name="Omelchenko D."/>
            <person name="Novikova G."/>
            <person name="Obukhova E."/>
            <person name="Bogdanov V."/>
            <person name="Penin A."/>
            <person name="Logacheva M."/>
        </authorList>
    </citation>
    <scope>NUCLEOTIDE SEQUENCE</scope>
    <source>
        <strain evidence="9">Hsosn_3</strain>
        <tissue evidence="9">Leaf</tissue>
    </source>
</reference>
<keyword evidence="6" id="KW-0325">Glycoprotein</keyword>
<feature type="chain" id="PRO_5042008103" evidence="7">
    <location>
        <begin position="23"/>
        <end position="528"/>
    </location>
</feature>
<dbReference type="PANTHER" id="PTHR32448">
    <property type="entry name" value="OS08G0158400 PROTEIN"/>
    <property type="match status" value="1"/>
</dbReference>
<accession>A0AAD8HGP6</accession>
<evidence type="ECO:0000313" key="10">
    <source>
        <dbReference type="Proteomes" id="UP001237642"/>
    </source>
</evidence>
<evidence type="ECO:0000256" key="2">
    <source>
        <dbReference type="ARBA" id="ARBA00005466"/>
    </source>
</evidence>
<evidence type="ECO:0000256" key="1">
    <source>
        <dbReference type="ARBA" id="ARBA00001974"/>
    </source>
</evidence>
<dbReference type="InterPro" id="IPR016166">
    <property type="entry name" value="FAD-bd_PCMH"/>
</dbReference>
<gene>
    <name evidence="9" type="ORF">POM88_042663</name>
</gene>
<sequence length="528" mass="59607">MTCSLLCTAFIFLLTTFSRASALSSDDDSSKPFMQCLTSKMMSKLIYSPNNSSYTPILQISINNLRFMTSDTPKPLLIVTPIDESQIQTIIFCSKKFGMHIRIRSGGHDFEGQSYVAQVPFVLLDMTNLRSITVNMTNKTAWVESGATIGELYCRISEESDTLGFPGGLWTNVGIGGFISGGGYGMMRRKYGLAADNVLDVRFINVNGTIHNRKTMGEDLFWAIRGGGGSSFGVIHSWKIKLVPVPKVVTVFRTVRTLEQNATDIFYRWQDVAPRFPKNLDLKCYVQSILSNASTREDGKTIKITFESLYLGPIDQLLILIRERFPELGLKTEDCSEISWIESGPFFSNHTVGTSPDIMLNRSALPKFNFKGKSDFARNIIPKDGIMGIWEMLFNVAPEAALLQFTPFGGRMNEISESAIPFPHRAGTLYMIYMGVFLDTDASQRLKWINSMHEYLTPYVSKNPRAAYVNYLDLDLGNNTYNERSSYVKASNWGRRYFKNNFRKLMQVKTVADPDNFFRHEQSIPTLS</sequence>
<dbReference type="SUPFAM" id="SSF56176">
    <property type="entry name" value="FAD-binding/transporter-associated domain-like"/>
    <property type="match status" value="1"/>
</dbReference>
<protein>
    <submittedName>
        <fullName evidence="9">Berberine bridge enzyme</fullName>
    </submittedName>
</protein>
<organism evidence="9 10">
    <name type="scientific">Heracleum sosnowskyi</name>
    <dbReference type="NCBI Taxonomy" id="360622"/>
    <lineage>
        <taxon>Eukaryota</taxon>
        <taxon>Viridiplantae</taxon>
        <taxon>Streptophyta</taxon>
        <taxon>Embryophyta</taxon>
        <taxon>Tracheophyta</taxon>
        <taxon>Spermatophyta</taxon>
        <taxon>Magnoliopsida</taxon>
        <taxon>eudicotyledons</taxon>
        <taxon>Gunneridae</taxon>
        <taxon>Pentapetalae</taxon>
        <taxon>asterids</taxon>
        <taxon>campanulids</taxon>
        <taxon>Apiales</taxon>
        <taxon>Apiaceae</taxon>
        <taxon>Apioideae</taxon>
        <taxon>apioid superclade</taxon>
        <taxon>Tordylieae</taxon>
        <taxon>Tordyliinae</taxon>
        <taxon>Heracleum</taxon>
    </lineage>
</organism>
<dbReference type="InterPro" id="IPR016169">
    <property type="entry name" value="FAD-bd_PCMH_sub2"/>
</dbReference>
<evidence type="ECO:0000313" key="9">
    <source>
        <dbReference type="EMBL" id="KAK1367102.1"/>
    </source>
</evidence>
<name>A0AAD8HGP6_9APIA</name>
<dbReference type="InterPro" id="IPR016167">
    <property type="entry name" value="FAD-bd_PCMH_sub1"/>
</dbReference>
<dbReference type="Proteomes" id="UP001237642">
    <property type="component" value="Unassembled WGS sequence"/>
</dbReference>